<evidence type="ECO:0000313" key="2">
    <source>
        <dbReference type="Proteomes" id="UP000658980"/>
    </source>
</evidence>
<organism evidence="1 2">
    <name type="scientific">Planococcus wigleyi</name>
    <dbReference type="NCBI Taxonomy" id="2762216"/>
    <lineage>
        <taxon>Bacteria</taxon>
        <taxon>Bacillati</taxon>
        <taxon>Bacillota</taxon>
        <taxon>Bacilli</taxon>
        <taxon>Bacillales</taxon>
        <taxon>Caryophanaceae</taxon>
        <taxon>Planococcus</taxon>
    </lineage>
</organism>
<dbReference type="Proteomes" id="UP000658980">
    <property type="component" value="Unassembled WGS sequence"/>
</dbReference>
<reference evidence="1 2" key="1">
    <citation type="submission" date="2020-08" db="EMBL/GenBank/DDBJ databases">
        <title>A Genomic Blueprint of the Chicken Gut Microbiome.</title>
        <authorList>
            <person name="Gilroy R."/>
            <person name="Ravi A."/>
            <person name="Getino M."/>
            <person name="Pursley I."/>
            <person name="Horton D.L."/>
            <person name="Alikhan N.-F."/>
            <person name="Baker D."/>
            <person name="Gharbi K."/>
            <person name="Hall N."/>
            <person name="Watson M."/>
            <person name="Adriaenssens E.M."/>
            <person name="Foster-Nyarko E."/>
            <person name="Jarju S."/>
            <person name="Secka A."/>
            <person name="Antonio M."/>
            <person name="Oren A."/>
            <person name="Chaudhuri R."/>
            <person name="La Ragione R.M."/>
            <person name="Hildebrand F."/>
            <person name="Pallen M.J."/>
        </authorList>
    </citation>
    <scope>NUCLEOTIDE SEQUENCE [LARGE SCALE GENOMIC DNA]</scope>
    <source>
        <strain evidence="1 2">Sa1BUA13</strain>
    </source>
</reference>
<keyword evidence="2" id="KW-1185">Reference proteome</keyword>
<sequence length="154" mass="17892">MNRFQLLDEQDSRIYFTFVPHHPHLFPLFEQHLETVLERVESTISSGYSKIWILKKIAIICEDKISYFPDNELLIEPNTFMDTSIQEGYIILLFIKESPSAPFELQPTRSIENHRNFEDAQKAATEQIASLKKASPHIEIKALGAKMIYDIPLK</sequence>
<dbReference type="RefSeq" id="WP_191714378.1">
    <property type="nucleotide sequence ID" value="NZ_JACSPU010000001.1"/>
</dbReference>
<gene>
    <name evidence="1" type="ORF">H9630_05100</name>
</gene>
<name>A0ABR8WAY3_9BACL</name>
<evidence type="ECO:0000313" key="1">
    <source>
        <dbReference type="EMBL" id="MBD8014192.1"/>
    </source>
</evidence>
<dbReference type="EMBL" id="JACSPU010000001">
    <property type="protein sequence ID" value="MBD8014192.1"/>
    <property type="molecule type" value="Genomic_DNA"/>
</dbReference>
<accession>A0ABR8WAY3</accession>
<comment type="caution">
    <text evidence="1">The sequence shown here is derived from an EMBL/GenBank/DDBJ whole genome shotgun (WGS) entry which is preliminary data.</text>
</comment>
<proteinExistence type="predicted"/>
<protein>
    <submittedName>
        <fullName evidence="1">Uncharacterized protein</fullName>
    </submittedName>
</protein>